<dbReference type="PANTHER" id="PTHR10584:SF166">
    <property type="entry name" value="RIBOKINASE"/>
    <property type="match status" value="1"/>
</dbReference>
<proteinExistence type="inferred from homology"/>
<comment type="similarity">
    <text evidence="1">Belongs to the carbohydrate kinase pfkB family.</text>
</comment>
<dbReference type="PRINTS" id="PR00990">
    <property type="entry name" value="RIBOKINASE"/>
</dbReference>
<evidence type="ECO:0000256" key="1">
    <source>
        <dbReference type="ARBA" id="ARBA00005380"/>
    </source>
</evidence>
<dbReference type="UniPathway" id="UPA00916">
    <property type="reaction ID" value="UER00889"/>
</dbReference>
<organism evidence="14 15">
    <name type="scientific">Amnibacterium setariae</name>
    <dbReference type="NCBI Taxonomy" id="2306585"/>
    <lineage>
        <taxon>Bacteria</taxon>
        <taxon>Bacillati</taxon>
        <taxon>Actinomycetota</taxon>
        <taxon>Actinomycetes</taxon>
        <taxon>Micrococcales</taxon>
        <taxon>Microbacteriaceae</taxon>
        <taxon>Amnibacterium</taxon>
    </lineage>
</organism>
<dbReference type="InterPro" id="IPR029056">
    <property type="entry name" value="Ribokinase-like"/>
</dbReference>
<dbReference type="EC" id="2.7.1.15" evidence="2 12"/>
<feature type="binding site" evidence="12">
    <location>
        <position position="266"/>
    </location>
    <ligand>
        <name>K(+)</name>
        <dbReference type="ChEBI" id="CHEBI:29103"/>
    </ligand>
</feature>
<evidence type="ECO:0000313" key="14">
    <source>
        <dbReference type="EMBL" id="RIX26538.1"/>
    </source>
</evidence>
<comment type="pathway">
    <text evidence="12">Carbohydrate metabolism; D-ribose degradation; D-ribose 5-phosphate from beta-D-ribopyranose: step 2/2.</text>
</comment>
<feature type="binding site" evidence="12">
    <location>
        <begin position="11"/>
        <end position="13"/>
    </location>
    <ligand>
        <name>substrate</name>
    </ligand>
</feature>
<dbReference type="PROSITE" id="PS00584">
    <property type="entry name" value="PFKB_KINASES_2"/>
    <property type="match status" value="1"/>
</dbReference>
<sequence>MADVWVLGSLNVDVVVRVPRHPEPGETLIGGDPALAFGGKGANQAVAAARAGAAVRMIGAVGEDAEGAAYRERLARFGVDVRGVRRVPGPTGRAFIAVADDGENTIIVSPGANAAVGGQDLDALRGIVAGDVLLLQLEVDLDVVAAAARTAAAAGARVVLNTAPYADLPADVLALAEPVVANASEAELLRAAGGRPAELLVTRGEEGSAWGGIAVPADRAGTVVDTTGAGDTYCGALAAALAAGEDREPAMRAAAAAAARSVEHAGAQPEPDDR</sequence>
<evidence type="ECO:0000256" key="7">
    <source>
        <dbReference type="ARBA" id="ARBA00022777"/>
    </source>
</evidence>
<evidence type="ECO:0000313" key="15">
    <source>
        <dbReference type="Proteomes" id="UP000265742"/>
    </source>
</evidence>
<comment type="similarity">
    <text evidence="12">Belongs to the carbohydrate kinase PfkB family. Ribokinase subfamily.</text>
</comment>
<accession>A0A3A1TWL9</accession>
<feature type="domain" description="Carbohydrate kinase PfkB" evidence="13">
    <location>
        <begin position="1"/>
        <end position="269"/>
    </location>
</feature>
<keyword evidence="7 12" id="KW-0418">Kinase</keyword>
<evidence type="ECO:0000256" key="4">
    <source>
        <dbReference type="ARBA" id="ARBA00022679"/>
    </source>
</evidence>
<comment type="caution">
    <text evidence="12">Lacks conserved residue(s) required for the propagation of feature annotation.</text>
</comment>
<feature type="binding site" evidence="12">
    <location>
        <position position="138"/>
    </location>
    <ligand>
        <name>substrate</name>
    </ligand>
</feature>
<evidence type="ECO:0000256" key="10">
    <source>
        <dbReference type="ARBA" id="ARBA00022958"/>
    </source>
</evidence>
<comment type="catalytic activity">
    <reaction evidence="12">
        <text>D-ribose + ATP = D-ribose 5-phosphate + ADP + H(+)</text>
        <dbReference type="Rhea" id="RHEA:13697"/>
        <dbReference type="ChEBI" id="CHEBI:15378"/>
        <dbReference type="ChEBI" id="CHEBI:30616"/>
        <dbReference type="ChEBI" id="CHEBI:47013"/>
        <dbReference type="ChEBI" id="CHEBI:78346"/>
        <dbReference type="ChEBI" id="CHEBI:456216"/>
        <dbReference type="EC" id="2.7.1.15"/>
    </reaction>
</comment>
<feature type="binding site" evidence="12">
    <location>
        <position position="227"/>
    </location>
    <ligand>
        <name>K(+)</name>
        <dbReference type="ChEBI" id="CHEBI:29103"/>
    </ligand>
</feature>
<dbReference type="Gene3D" id="3.40.1190.20">
    <property type="match status" value="1"/>
</dbReference>
<dbReference type="OrthoDB" id="9775849at2"/>
<protein>
    <recommendedName>
        <fullName evidence="3 12">Ribokinase</fullName>
        <shortName evidence="12">RK</shortName>
        <ecNumber evidence="2 12">2.7.1.15</ecNumber>
    </recommendedName>
</protein>
<keyword evidence="11 12" id="KW-0119">Carbohydrate metabolism</keyword>
<feature type="active site" description="Proton acceptor" evidence="12">
    <location>
        <position position="231"/>
    </location>
</feature>
<dbReference type="AlphaFoldDB" id="A0A3A1TWL9"/>
<dbReference type="EMBL" id="QXTG01000003">
    <property type="protein sequence ID" value="RIX26538.1"/>
    <property type="molecule type" value="Genomic_DNA"/>
</dbReference>
<dbReference type="SUPFAM" id="SSF53613">
    <property type="entry name" value="Ribokinase-like"/>
    <property type="match status" value="1"/>
</dbReference>
<dbReference type="HAMAP" id="MF_01987">
    <property type="entry name" value="Ribokinase"/>
    <property type="match status" value="1"/>
</dbReference>
<dbReference type="InterPro" id="IPR002139">
    <property type="entry name" value="Ribo/fructo_kinase"/>
</dbReference>
<dbReference type="InterPro" id="IPR011611">
    <property type="entry name" value="PfkB_dom"/>
</dbReference>
<keyword evidence="6 12" id="KW-0547">Nucleotide-binding</keyword>
<comment type="cofactor">
    <cofactor evidence="12">
        <name>Mg(2+)</name>
        <dbReference type="ChEBI" id="CHEBI:18420"/>
    </cofactor>
    <text evidence="12">Requires a divalent cation, most likely magnesium in vivo, as an electrophilic catalyst to aid phosphoryl group transfer. It is the chelate of the metal and the nucleotide that is the actual substrate.</text>
</comment>
<keyword evidence="9 12" id="KW-0460">Magnesium</keyword>
<dbReference type="InterPro" id="IPR002173">
    <property type="entry name" value="Carboh/pur_kinase_PfkB_CS"/>
</dbReference>
<keyword evidence="8 12" id="KW-0067">ATP-binding</keyword>
<dbReference type="GO" id="GO:0005524">
    <property type="term" value="F:ATP binding"/>
    <property type="evidence" value="ECO:0007669"/>
    <property type="project" value="UniProtKB-UniRule"/>
</dbReference>
<keyword evidence="12" id="KW-0963">Cytoplasm</keyword>
<evidence type="ECO:0000259" key="13">
    <source>
        <dbReference type="Pfam" id="PF00294"/>
    </source>
</evidence>
<evidence type="ECO:0000256" key="8">
    <source>
        <dbReference type="ARBA" id="ARBA00022840"/>
    </source>
</evidence>
<dbReference type="Proteomes" id="UP000265742">
    <property type="component" value="Unassembled WGS sequence"/>
</dbReference>
<evidence type="ECO:0000256" key="5">
    <source>
        <dbReference type="ARBA" id="ARBA00022723"/>
    </source>
</evidence>
<keyword evidence="5 12" id="KW-0479">Metal-binding</keyword>
<comment type="caution">
    <text evidence="14">The sequence shown here is derived from an EMBL/GenBank/DDBJ whole genome shotgun (WGS) entry which is preliminary data.</text>
</comment>
<evidence type="ECO:0000256" key="3">
    <source>
        <dbReference type="ARBA" id="ARBA00016943"/>
    </source>
</evidence>
<dbReference type="GO" id="GO:0046872">
    <property type="term" value="F:metal ion binding"/>
    <property type="evidence" value="ECO:0007669"/>
    <property type="project" value="UniProtKB-KW"/>
</dbReference>
<dbReference type="GO" id="GO:0004747">
    <property type="term" value="F:ribokinase activity"/>
    <property type="evidence" value="ECO:0007669"/>
    <property type="project" value="UniProtKB-UniRule"/>
</dbReference>
<evidence type="ECO:0000256" key="2">
    <source>
        <dbReference type="ARBA" id="ARBA00012035"/>
    </source>
</evidence>
<dbReference type="GO" id="GO:0005829">
    <property type="term" value="C:cytosol"/>
    <property type="evidence" value="ECO:0007669"/>
    <property type="project" value="TreeGrafter"/>
</dbReference>
<gene>
    <name evidence="12" type="primary">rbsK</name>
    <name evidence="14" type="ORF">D1781_16540</name>
</gene>
<feature type="binding site" evidence="12">
    <location>
        <position position="225"/>
    </location>
    <ligand>
        <name>K(+)</name>
        <dbReference type="ChEBI" id="CHEBI:29103"/>
    </ligand>
</feature>
<evidence type="ECO:0000256" key="11">
    <source>
        <dbReference type="ARBA" id="ARBA00023277"/>
    </source>
</evidence>
<feature type="binding site" evidence="12">
    <location>
        <position position="231"/>
    </location>
    <ligand>
        <name>substrate</name>
    </ligand>
</feature>
<keyword evidence="15" id="KW-1185">Reference proteome</keyword>
<dbReference type="GO" id="GO:0019303">
    <property type="term" value="P:D-ribose catabolic process"/>
    <property type="evidence" value="ECO:0007669"/>
    <property type="project" value="UniProtKB-UniRule"/>
</dbReference>
<comment type="subunit">
    <text evidence="12">Homodimer.</text>
</comment>
<name>A0A3A1TWL9_9MICO</name>
<dbReference type="RefSeq" id="WP_119483613.1">
    <property type="nucleotide sequence ID" value="NZ_QXTG01000003.1"/>
</dbReference>
<comment type="subcellular location">
    <subcellularLocation>
        <location evidence="12">Cytoplasm</location>
    </subcellularLocation>
</comment>
<feature type="binding site" evidence="12">
    <location>
        <begin position="39"/>
        <end position="43"/>
    </location>
    <ligand>
        <name>substrate</name>
    </ligand>
</feature>
<dbReference type="InterPro" id="IPR011877">
    <property type="entry name" value="Ribokinase"/>
</dbReference>
<feature type="binding site" evidence="12">
    <location>
        <begin position="230"/>
        <end position="231"/>
    </location>
    <ligand>
        <name>ATP</name>
        <dbReference type="ChEBI" id="CHEBI:30616"/>
    </ligand>
</feature>
<feature type="binding site" evidence="12">
    <location>
        <begin position="202"/>
        <end position="207"/>
    </location>
    <ligand>
        <name>ATP</name>
        <dbReference type="ChEBI" id="CHEBI:30616"/>
    </ligand>
</feature>
<feature type="binding site" evidence="12">
    <location>
        <position position="261"/>
    </location>
    <ligand>
        <name>K(+)</name>
        <dbReference type="ChEBI" id="CHEBI:29103"/>
    </ligand>
</feature>
<evidence type="ECO:0000256" key="12">
    <source>
        <dbReference type="HAMAP-Rule" id="MF_01987"/>
    </source>
</evidence>
<reference evidence="15" key="1">
    <citation type="submission" date="2018-09" db="EMBL/GenBank/DDBJ databases">
        <authorList>
            <person name="Kim I."/>
        </authorList>
    </citation>
    <scope>NUCLEOTIDE SEQUENCE [LARGE SCALE GENOMIC DNA]</scope>
    <source>
        <strain evidence="15">DD4a</strain>
    </source>
</reference>
<feature type="binding site" evidence="12">
    <location>
        <position position="182"/>
    </location>
    <ligand>
        <name>ATP</name>
        <dbReference type="ChEBI" id="CHEBI:30616"/>
    </ligand>
</feature>
<dbReference type="Pfam" id="PF00294">
    <property type="entry name" value="PfkB"/>
    <property type="match status" value="1"/>
</dbReference>
<dbReference type="PANTHER" id="PTHR10584">
    <property type="entry name" value="SUGAR KINASE"/>
    <property type="match status" value="1"/>
</dbReference>
<keyword evidence="10 12" id="KW-0630">Potassium</keyword>
<keyword evidence="4 12" id="KW-0808">Transferase</keyword>
<evidence type="ECO:0000256" key="6">
    <source>
        <dbReference type="ARBA" id="ARBA00022741"/>
    </source>
</evidence>
<feature type="binding site" evidence="12">
    <location>
        <position position="264"/>
    </location>
    <ligand>
        <name>K(+)</name>
        <dbReference type="ChEBI" id="CHEBI:29103"/>
    </ligand>
</feature>
<evidence type="ECO:0000256" key="9">
    <source>
        <dbReference type="ARBA" id="ARBA00022842"/>
    </source>
</evidence>
<comment type="function">
    <text evidence="12">Catalyzes the phosphorylation of ribose at O-5 in a reaction requiring ATP and magnesium. The resulting D-ribose-5-phosphate can then be used either for sythesis of nucleotides, histidine, and tryptophan, or as a component of the pentose phosphate pathway.</text>
</comment>
<comment type="activity regulation">
    <text evidence="12">Activated by a monovalent cation that binds near, but not in, the active site. The most likely occupant of the site in vivo is potassium. Ion binding induces a conformational change that may alter substrate affinity.</text>
</comment>